<keyword evidence="1" id="KW-0472">Membrane</keyword>
<protein>
    <submittedName>
        <fullName evidence="2">Uncharacterized protein</fullName>
    </submittedName>
</protein>
<reference evidence="2 3" key="1">
    <citation type="submission" date="2018-06" db="EMBL/GenBank/DDBJ databases">
        <authorList>
            <consortium name="Pathogen Informatics"/>
            <person name="Doyle S."/>
        </authorList>
    </citation>
    <scope>NUCLEOTIDE SEQUENCE [LARGE SCALE GENOMIC DNA]</scope>
    <source>
        <strain evidence="2 3">NCTC11370</strain>
    </source>
</reference>
<dbReference type="EMBL" id="UGGT01000001">
    <property type="protein sequence ID" value="STO22908.1"/>
    <property type="molecule type" value="Genomic_DNA"/>
</dbReference>
<proteinExistence type="predicted"/>
<gene>
    <name evidence="2" type="ORF">NCTC11370_03010</name>
</gene>
<evidence type="ECO:0000313" key="3">
    <source>
        <dbReference type="Proteomes" id="UP000254554"/>
    </source>
</evidence>
<dbReference type="GeneID" id="93293896"/>
<dbReference type="OrthoDB" id="6008970at2"/>
<name>A0A377GEZ1_9GAMM</name>
<evidence type="ECO:0000313" key="2">
    <source>
        <dbReference type="EMBL" id="STO22908.1"/>
    </source>
</evidence>
<keyword evidence="1" id="KW-0812">Transmembrane</keyword>
<dbReference type="AlphaFoldDB" id="A0A377GEZ1"/>
<evidence type="ECO:0000256" key="1">
    <source>
        <dbReference type="SAM" id="Phobius"/>
    </source>
</evidence>
<feature type="transmembrane region" description="Helical" evidence="1">
    <location>
        <begin position="20"/>
        <end position="43"/>
    </location>
</feature>
<organism evidence="2 3">
    <name type="scientific">Fluoribacter dumoffii</name>
    <dbReference type="NCBI Taxonomy" id="463"/>
    <lineage>
        <taxon>Bacteria</taxon>
        <taxon>Pseudomonadati</taxon>
        <taxon>Pseudomonadota</taxon>
        <taxon>Gammaproteobacteria</taxon>
        <taxon>Legionellales</taxon>
        <taxon>Legionellaceae</taxon>
        <taxon>Fluoribacter</taxon>
    </lineage>
</organism>
<keyword evidence="1" id="KW-1133">Transmembrane helix</keyword>
<dbReference type="Proteomes" id="UP000254554">
    <property type="component" value="Unassembled WGS sequence"/>
</dbReference>
<sequence>MEPDIQDEIARFDTHHSLKITILFVITLLLSLGFLLLSAPAAARGKSTDESERGAARIEAILISDTGNSDGYVTEGKAAFPPTQVIYLTVHISKAFPGIKVEAFIINPERNIITSGKNFVTRGGNIAKAFKFNYANGKWPSGNYKVEVRLSSGDTRVTTFKLEK</sequence>
<keyword evidence="3" id="KW-1185">Reference proteome</keyword>
<dbReference type="RefSeq" id="WP_010655027.1">
    <property type="nucleotide sequence ID" value="NZ_JAPHOO010000002.1"/>
</dbReference>
<accession>A0A377GEZ1</accession>